<name>A0A411PEF6_9GAMM</name>
<protein>
    <recommendedName>
        <fullName evidence="3">Glycosyltransferase family 1 protein</fullName>
    </recommendedName>
</protein>
<dbReference type="AlphaFoldDB" id="A0A411PEF6"/>
<dbReference type="RefSeq" id="WP_130597848.1">
    <property type="nucleotide sequence ID" value="NZ_CP036200.1"/>
</dbReference>
<evidence type="ECO:0000313" key="2">
    <source>
        <dbReference type="Proteomes" id="UP000291106"/>
    </source>
</evidence>
<sequence>MKELIVVDAGLATLSGHHAAVIDKLAAVRQLKVCIYSHVSVNSDVIEHADSYGIELHPYFETEFYGYLSSNENRVGFSKTLKLLATEYINLLTLHREKEARYLFHTMDWIHLWALSLALELIQRKKHQVPSVIVLLMFNPLSKALYGASRTLYASAVKLMLKFGKSVSMWPSDFEVAQAINLLLGSNIFAQVHPCLLPFEQQVCNAESRKRGIRQVLLYCGDAKGSKGFTELPEILGKVLPNSNDDIRFVIQYTNESLDPKLLKAEALLEHIAYKSDKLKLIKGYMSDARLAKLYKASHALLVNYCPLVYQYKSSGMVWLAAKYNTPIVSLSESWLTREAHRLGVACDVVALDSLTSESFFEEPRERKVTTYYQELMASFDSWLCNQF</sequence>
<dbReference type="OrthoDB" id="7064395at2"/>
<dbReference type="Proteomes" id="UP000291106">
    <property type="component" value="Chromosome"/>
</dbReference>
<organism evidence="1 2">
    <name type="scientific">Shewanella maritima</name>
    <dbReference type="NCBI Taxonomy" id="2520507"/>
    <lineage>
        <taxon>Bacteria</taxon>
        <taxon>Pseudomonadati</taxon>
        <taxon>Pseudomonadota</taxon>
        <taxon>Gammaproteobacteria</taxon>
        <taxon>Alteromonadales</taxon>
        <taxon>Shewanellaceae</taxon>
        <taxon>Shewanella</taxon>
    </lineage>
</organism>
<dbReference type="EMBL" id="CP036200">
    <property type="protein sequence ID" value="QBF81874.1"/>
    <property type="molecule type" value="Genomic_DNA"/>
</dbReference>
<keyword evidence="2" id="KW-1185">Reference proteome</keyword>
<dbReference type="KEGG" id="smai:EXU30_03540"/>
<dbReference type="Gene3D" id="3.40.50.2000">
    <property type="entry name" value="Glycogen Phosphorylase B"/>
    <property type="match status" value="1"/>
</dbReference>
<gene>
    <name evidence="1" type="ORF">EXU30_03540</name>
</gene>
<proteinExistence type="predicted"/>
<reference evidence="1 2" key="1">
    <citation type="submission" date="2019-02" db="EMBL/GenBank/DDBJ databases">
        <title>Shewanella sp. D4-2 isolated from Dokdo Island.</title>
        <authorList>
            <person name="Baek K."/>
        </authorList>
    </citation>
    <scope>NUCLEOTIDE SEQUENCE [LARGE SCALE GENOMIC DNA]</scope>
    <source>
        <strain evidence="1 2">D4-2</strain>
    </source>
</reference>
<evidence type="ECO:0000313" key="1">
    <source>
        <dbReference type="EMBL" id="QBF81874.1"/>
    </source>
</evidence>
<evidence type="ECO:0008006" key="3">
    <source>
        <dbReference type="Google" id="ProtNLM"/>
    </source>
</evidence>
<accession>A0A411PEF6</accession>